<proteinExistence type="predicted"/>
<sequence>MKYFFWSIIFVSGIVFGQEFYKVEDLKPGSKGYALTVFQGTEPEKIDLEIIDYMPNRMAKAGLILVKLSGDKIERTRVAAGMSGSPVYVDDKLVGALAYTWANARELMAGVVPIQDMLSDKKRGVVIPINGNNNSINPIKSAWSLTGLDDPELLYAVQNIATAPISGVELNIPVKSSRLNNNVPLKPGDSVAIKLIDGDINLASIGTVTYVNGEDVYIYGHPMEQWGPITLPLAKAKIYDIIASTELSFKLGAAQETIGATVFDGLSSVYGRFDRYAPMTPVSISFRNSYYTNTYNINISQSQKYLPVLLSEGIGSILNRELGTNIEKRIKLSWNMEFTNKKSVTNTALWVKNTIYDPISIKGFWKDYVSILWNNPITHLVPEKITLTVDIEDQPYSHYYTHNSKLNRYEFLPGDTIYIRTTLSEPQGDTFFTNVSFKLPQNLKSGQYTILIGSGISIETEINNTFSESQAIKTEQKLIQELQKPILTEEFKIVLIDTQNASSIGNSILENIPISRRSLFKTRNTKGSELNSPKLTEQSIFFDKPILGIDSLVINVIEASPISAP</sequence>
<evidence type="ECO:0000259" key="1">
    <source>
        <dbReference type="PROSITE" id="PS51494"/>
    </source>
</evidence>
<name>A0A1I1EBE6_BREAD</name>
<reference evidence="3" key="1">
    <citation type="submission" date="2016-10" db="EMBL/GenBank/DDBJ databases">
        <authorList>
            <person name="Varghese N."/>
            <person name="Submissions S."/>
        </authorList>
    </citation>
    <scope>NUCLEOTIDE SEQUENCE [LARGE SCALE GENOMIC DNA]</scope>
    <source>
        <strain evidence="3">ATCC 43811</strain>
    </source>
</reference>
<dbReference type="Proteomes" id="UP000240042">
    <property type="component" value="Unassembled WGS sequence"/>
</dbReference>
<organism evidence="2 3">
    <name type="scientific">Brevinema andersonii</name>
    <dbReference type="NCBI Taxonomy" id="34097"/>
    <lineage>
        <taxon>Bacteria</taxon>
        <taxon>Pseudomonadati</taxon>
        <taxon>Spirochaetota</taxon>
        <taxon>Spirochaetia</taxon>
        <taxon>Brevinematales</taxon>
        <taxon>Brevinemataceae</taxon>
        <taxon>Brevinema</taxon>
    </lineage>
</organism>
<feature type="domain" description="Peptidase S55" evidence="1">
    <location>
        <begin position="1"/>
        <end position="133"/>
    </location>
</feature>
<evidence type="ECO:0000313" key="3">
    <source>
        <dbReference type="Proteomes" id="UP000240042"/>
    </source>
</evidence>
<dbReference type="AlphaFoldDB" id="A0A1I1EBE6"/>
<dbReference type="Pfam" id="PF05580">
    <property type="entry name" value="Peptidase_S55"/>
    <property type="match status" value="1"/>
</dbReference>
<dbReference type="InterPro" id="IPR008763">
    <property type="entry name" value="Peptidase_S55"/>
</dbReference>
<dbReference type="EMBL" id="FOKY01000010">
    <property type="protein sequence ID" value="SFB84056.1"/>
    <property type="molecule type" value="Genomic_DNA"/>
</dbReference>
<dbReference type="STRING" id="34097.SAMN02745150_01024"/>
<dbReference type="RefSeq" id="WP_092319295.1">
    <property type="nucleotide sequence ID" value="NZ_FOKY01000010.1"/>
</dbReference>
<keyword evidence="3" id="KW-1185">Reference proteome</keyword>
<dbReference type="PROSITE" id="PS51494">
    <property type="entry name" value="SPOIVB"/>
    <property type="match status" value="1"/>
</dbReference>
<accession>A0A1I1EBE6</accession>
<dbReference type="OrthoDB" id="9765242at2"/>
<protein>
    <submittedName>
        <fullName evidence="2">SpoIVB peptidase S55</fullName>
    </submittedName>
</protein>
<evidence type="ECO:0000313" key="2">
    <source>
        <dbReference type="EMBL" id="SFB84056.1"/>
    </source>
</evidence>
<gene>
    <name evidence="2" type="ORF">SAMN02745150_01024</name>
</gene>